<proteinExistence type="predicted"/>
<evidence type="ECO:0000256" key="1">
    <source>
        <dbReference type="SAM" id="SignalP"/>
    </source>
</evidence>
<name>A0A6P2DFZ1_9BACT</name>
<protein>
    <recommendedName>
        <fullName evidence="2">Pyrrolo-quinoline quinone repeat domain-containing protein</fullName>
    </recommendedName>
</protein>
<dbReference type="InterPro" id="IPR011047">
    <property type="entry name" value="Quinoprotein_ADH-like_sf"/>
</dbReference>
<dbReference type="InterPro" id="IPR002372">
    <property type="entry name" value="PQQ_rpt_dom"/>
</dbReference>
<dbReference type="InterPro" id="IPR018391">
    <property type="entry name" value="PQQ_b-propeller_rpt"/>
</dbReference>
<feature type="chain" id="PRO_5026873174" description="Pyrrolo-quinoline quinone repeat domain-containing protein" evidence="1">
    <location>
        <begin position="20"/>
        <end position="413"/>
    </location>
</feature>
<evidence type="ECO:0000259" key="2">
    <source>
        <dbReference type="Pfam" id="PF13360"/>
    </source>
</evidence>
<dbReference type="PANTHER" id="PTHR34512">
    <property type="entry name" value="CELL SURFACE PROTEIN"/>
    <property type="match status" value="1"/>
</dbReference>
<dbReference type="Pfam" id="PF13360">
    <property type="entry name" value="PQQ_2"/>
    <property type="match status" value="1"/>
</dbReference>
<dbReference type="AlphaFoldDB" id="A0A6P2DFZ1"/>
<sequence length="413" mass="44319">MPRFLTVFALALVPVPLFAADWNQWLGPKRDGASAETVEPWTEKDAPKVVWKAKVGVGFSTPVIVDGRVYVHARISGKDREELIALDAKTGKVLWRTAYDRGPYSSVLNTGPQATPTVAGNRIYAYGITGFLTCFEAETGKQVWQVDTFKKLRAELPRFGVCCSPLVVGNKVLVAVGGKGSSVVAVESETGEIAWQGLDEPASTSSPVLVVAGGKPGRLPEVAFMTTLRVVGLNPLDGAVNWEFALPFQPGGTSPTPLVIGDRIITSTMTNGTTAIRVTAGDKVTVEKEWQAKALSGYFSSGVASKDRVFLVTNTLKPVPRADLVCVDNKTGKEVWKKEGMGYFHFGMVHTRNGKLLVLDDAGNLKLIDAEASAFKELCTAKVCEGTLVTPALADGFVYARDASEVVCVQLRP</sequence>
<organism evidence="3 4">
    <name type="scientific">Gemmata massiliana</name>
    <dbReference type="NCBI Taxonomy" id="1210884"/>
    <lineage>
        <taxon>Bacteria</taxon>
        <taxon>Pseudomonadati</taxon>
        <taxon>Planctomycetota</taxon>
        <taxon>Planctomycetia</taxon>
        <taxon>Gemmatales</taxon>
        <taxon>Gemmataceae</taxon>
        <taxon>Gemmata</taxon>
    </lineage>
</organism>
<feature type="signal peptide" evidence="1">
    <location>
        <begin position="1"/>
        <end position="19"/>
    </location>
</feature>
<accession>A0A6P2DFZ1</accession>
<dbReference type="KEGG" id="gms:SOIL9_02600"/>
<dbReference type="Gene3D" id="2.130.10.10">
    <property type="entry name" value="YVTN repeat-like/Quinoprotein amine dehydrogenase"/>
    <property type="match status" value="2"/>
</dbReference>
<dbReference type="PANTHER" id="PTHR34512:SF30">
    <property type="entry name" value="OUTER MEMBRANE PROTEIN ASSEMBLY FACTOR BAMB"/>
    <property type="match status" value="1"/>
</dbReference>
<dbReference type="RefSeq" id="WP_162671610.1">
    <property type="nucleotide sequence ID" value="NZ_LR593886.1"/>
</dbReference>
<dbReference type="SMART" id="SM00564">
    <property type="entry name" value="PQQ"/>
    <property type="match status" value="3"/>
</dbReference>
<evidence type="ECO:0000313" key="4">
    <source>
        <dbReference type="Proteomes" id="UP000464178"/>
    </source>
</evidence>
<dbReference type="InterPro" id="IPR015943">
    <property type="entry name" value="WD40/YVTN_repeat-like_dom_sf"/>
</dbReference>
<keyword evidence="1" id="KW-0732">Signal</keyword>
<reference evidence="3 4" key="1">
    <citation type="submission" date="2019-05" db="EMBL/GenBank/DDBJ databases">
        <authorList>
            <consortium name="Science for Life Laboratories"/>
        </authorList>
    </citation>
    <scope>NUCLEOTIDE SEQUENCE [LARGE SCALE GENOMIC DNA]</scope>
    <source>
        <strain evidence="3">Soil9</strain>
    </source>
</reference>
<dbReference type="EMBL" id="LR593886">
    <property type="protein sequence ID" value="VTR98482.1"/>
    <property type="molecule type" value="Genomic_DNA"/>
</dbReference>
<keyword evidence="4" id="KW-1185">Reference proteome</keyword>
<dbReference type="Proteomes" id="UP000464178">
    <property type="component" value="Chromosome"/>
</dbReference>
<dbReference type="SUPFAM" id="SSF50998">
    <property type="entry name" value="Quinoprotein alcohol dehydrogenase-like"/>
    <property type="match status" value="1"/>
</dbReference>
<gene>
    <name evidence="3" type="ORF">SOIL9_02600</name>
</gene>
<evidence type="ECO:0000313" key="3">
    <source>
        <dbReference type="EMBL" id="VTR98482.1"/>
    </source>
</evidence>
<feature type="domain" description="Pyrrolo-quinoline quinone repeat" evidence="2">
    <location>
        <begin position="81"/>
        <end position="337"/>
    </location>
</feature>